<name>A0A830GRY6_9EURY</name>
<protein>
    <submittedName>
        <fullName evidence="1">Uncharacterized protein</fullName>
    </submittedName>
</protein>
<evidence type="ECO:0000313" key="1">
    <source>
        <dbReference type="EMBL" id="GGO01836.1"/>
    </source>
</evidence>
<reference evidence="1" key="2">
    <citation type="submission" date="2020-09" db="EMBL/GenBank/DDBJ databases">
        <authorList>
            <person name="Sun Q."/>
            <person name="Ohkuma M."/>
        </authorList>
    </citation>
    <scope>NUCLEOTIDE SEQUENCE</scope>
    <source>
        <strain evidence="1">JCM 17820</strain>
    </source>
</reference>
<accession>A0A830GRY6</accession>
<dbReference type="AlphaFoldDB" id="A0A830GRY6"/>
<dbReference type="EMBL" id="BMOU01000006">
    <property type="protein sequence ID" value="GGO01836.1"/>
    <property type="molecule type" value="Genomic_DNA"/>
</dbReference>
<proteinExistence type="predicted"/>
<keyword evidence="2" id="KW-1185">Reference proteome</keyword>
<sequence length="50" mass="5768">MIYRYARAMYIDRGGDPRVFDELSWGEIEDWLAIHDVLEARQSLGGLPEG</sequence>
<gene>
    <name evidence="1" type="ORF">GCM10009030_35900</name>
</gene>
<reference evidence="1" key="1">
    <citation type="journal article" date="2014" name="Int. J. Syst. Evol. Microbiol.">
        <title>Complete genome sequence of Corynebacterium casei LMG S-19264T (=DSM 44701T), isolated from a smear-ripened cheese.</title>
        <authorList>
            <consortium name="US DOE Joint Genome Institute (JGI-PGF)"/>
            <person name="Walter F."/>
            <person name="Albersmeier A."/>
            <person name="Kalinowski J."/>
            <person name="Ruckert C."/>
        </authorList>
    </citation>
    <scope>NUCLEOTIDE SEQUENCE</scope>
    <source>
        <strain evidence="1">JCM 17820</strain>
    </source>
</reference>
<evidence type="ECO:0000313" key="2">
    <source>
        <dbReference type="Proteomes" id="UP000605784"/>
    </source>
</evidence>
<organism evidence="1 2">
    <name type="scientific">Haloarcula pellucida</name>
    <dbReference type="NCBI Taxonomy" id="1427151"/>
    <lineage>
        <taxon>Archaea</taxon>
        <taxon>Methanobacteriati</taxon>
        <taxon>Methanobacteriota</taxon>
        <taxon>Stenosarchaea group</taxon>
        <taxon>Halobacteria</taxon>
        <taxon>Halobacteriales</taxon>
        <taxon>Haloarculaceae</taxon>
        <taxon>Haloarcula</taxon>
    </lineage>
</organism>
<comment type="caution">
    <text evidence="1">The sequence shown here is derived from an EMBL/GenBank/DDBJ whole genome shotgun (WGS) entry which is preliminary data.</text>
</comment>
<dbReference type="Proteomes" id="UP000605784">
    <property type="component" value="Unassembled WGS sequence"/>
</dbReference>